<keyword evidence="4 8" id="KW-0028">Amino-acid biosynthesis</keyword>
<evidence type="ECO:0000256" key="1">
    <source>
        <dbReference type="ARBA" id="ARBA00005196"/>
    </source>
</evidence>
<feature type="active site" description="Proton donor" evidence="8">
    <location>
        <position position="73"/>
    </location>
</feature>
<dbReference type="PANTHER" id="PTHR31689">
    <property type="entry name" value="DIAMINOPIMELATE EPIMERASE, CHLOROPLASTIC"/>
    <property type="match status" value="1"/>
</dbReference>
<protein>
    <recommendedName>
        <fullName evidence="3 8">Diaminopimelate epimerase</fullName>
        <shortName evidence="8">DAP epimerase</shortName>
        <ecNumber evidence="3 8">5.1.1.7</ecNumber>
    </recommendedName>
    <alternativeName>
        <fullName evidence="8">PLP-independent amino acid racemase</fullName>
    </alternativeName>
</protein>
<feature type="binding site" evidence="8">
    <location>
        <position position="163"/>
    </location>
    <ligand>
        <name>substrate</name>
    </ligand>
</feature>
<comment type="caution">
    <text evidence="10">The sequence shown here is derived from an EMBL/GenBank/DDBJ whole genome shotgun (WGS) entry which is preliminary data.</text>
</comment>
<feature type="binding site" evidence="8">
    <location>
        <begin position="74"/>
        <end position="75"/>
    </location>
    <ligand>
        <name>substrate</name>
    </ligand>
</feature>
<dbReference type="SUPFAM" id="SSF54506">
    <property type="entry name" value="Diaminopimelate epimerase-like"/>
    <property type="match status" value="1"/>
</dbReference>
<comment type="pathway">
    <text evidence="1 8">Amino-acid biosynthesis; L-lysine biosynthesis via DAP pathway; DL-2,6-diaminopimelate from LL-2,6-diaminopimelate: step 1/1.</text>
</comment>
<evidence type="ECO:0000256" key="2">
    <source>
        <dbReference type="ARBA" id="ARBA00010219"/>
    </source>
</evidence>
<organism evidence="10 11">
    <name type="scientific">Psychrobacillus faecigallinarum</name>
    <dbReference type="NCBI Taxonomy" id="2762235"/>
    <lineage>
        <taxon>Bacteria</taxon>
        <taxon>Bacillati</taxon>
        <taxon>Bacillota</taxon>
        <taxon>Bacilli</taxon>
        <taxon>Bacillales</taxon>
        <taxon>Bacillaceae</taxon>
        <taxon>Psychrobacillus</taxon>
    </lineage>
</organism>
<name>A0ABR8RDJ7_9BACI</name>
<dbReference type="HAMAP" id="MF_00197">
    <property type="entry name" value="DAP_epimerase"/>
    <property type="match status" value="1"/>
</dbReference>
<dbReference type="RefSeq" id="WP_151112846.1">
    <property type="nucleotide sequence ID" value="NZ_JACSQO010000011.1"/>
</dbReference>
<feature type="active site" description="Proton acceptor" evidence="8">
    <location>
        <position position="223"/>
    </location>
</feature>
<keyword evidence="5 8" id="KW-0457">Lysine biosynthesis</keyword>
<accession>A0ABR8RDJ7</accession>
<evidence type="ECO:0000256" key="9">
    <source>
        <dbReference type="PROSITE-ProRule" id="PRU10125"/>
    </source>
</evidence>
<feature type="binding site" evidence="8">
    <location>
        <position position="196"/>
    </location>
    <ligand>
        <name>substrate</name>
    </ligand>
</feature>
<dbReference type="EC" id="5.1.1.7" evidence="3 8"/>
<evidence type="ECO:0000313" key="10">
    <source>
        <dbReference type="EMBL" id="MBD7945857.1"/>
    </source>
</evidence>
<dbReference type="InterPro" id="IPR018510">
    <property type="entry name" value="DAP_epimerase_AS"/>
</dbReference>
<feature type="binding site" evidence="8">
    <location>
        <begin position="224"/>
        <end position="225"/>
    </location>
    <ligand>
        <name>substrate</name>
    </ligand>
</feature>
<reference evidence="10 11" key="1">
    <citation type="submission" date="2020-08" db="EMBL/GenBank/DDBJ databases">
        <title>A Genomic Blueprint of the Chicken Gut Microbiome.</title>
        <authorList>
            <person name="Gilroy R."/>
            <person name="Ravi A."/>
            <person name="Getino M."/>
            <person name="Pursley I."/>
            <person name="Horton D.L."/>
            <person name="Alikhan N.-F."/>
            <person name="Baker D."/>
            <person name="Gharbi K."/>
            <person name="Hall N."/>
            <person name="Watson M."/>
            <person name="Adriaenssens E.M."/>
            <person name="Foster-Nyarko E."/>
            <person name="Jarju S."/>
            <person name="Secka A."/>
            <person name="Antonio M."/>
            <person name="Oren A."/>
            <person name="Chaudhuri R."/>
            <person name="La Ragione R.M."/>
            <person name="Hildebrand F."/>
            <person name="Pallen M.J."/>
        </authorList>
    </citation>
    <scope>NUCLEOTIDE SEQUENCE [LARGE SCALE GENOMIC DNA]</scope>
    <source>
        <strain evidence="10 11">Sa2BUA9</strain>
    </source>
</reference>
<sequence>MMIPFTKMHGCGNDYIYINCFENKIENPEALSKDISNRHFGIGGDGIVLICPSDVADAKMRMFNIDGSEGKMCGNAIRCVAKYVYDNDIVRKETLHIETLSGLKKIELHIENGKMKSATVDMGQAILEPFNIPIVVKDQTMQVNYPITIEDHTYSITPVSMGNPHGVIFSDDIHLLDLPTIGPKFEHHPMFPEGVNTEFIQIENRNVIQMRVWERGSGETLACGTGACAAVVASVLNGYCDKNTDIHVKLIGGELIIRYTADTVYMTGPATTVFTGLIDWSK</sequence>
<dbReference type="Gene3D" id="3.10.310.10">
    <property type="entry name" value="Diaminopimelate Epimerase, Chain A, domain 1"/>
    <property type="match status" value="2"/>
</dbReference>
<feature type="site" description="Could be important to modulate the pK values of the two catalytic cysteine residues" evidence="8">
    <location>
        <position position="165"/>
    </location>
</feature>
<comment type="catalytic activity">
    <reaction evidence="7 8">
        <text>(2S,6S)-2,6-diaminopimelate = meso-2,6-diaminopimelate</text>
        <dbReference type="Rhea" id="RHEA:15393"/>
        <dbReference type="ChEBI" id="CHEBI:57609"/>
        <dbReference type="ChEBI" id="CHEBI:57791"/>
        <dbReference type="EC" id="5.1.1.7"/>
    </reaction>
</comment>
<feature type="binding site" evidence="8">
    <location>
        <position position="64"/>
    </location>
    <ligand>
        <name>substrate</name>
    </ligand>
</feature>
<feature type="active site" evidence="9">
    <location>
        <position position="73"/>
    </location>
</feature>
<dbReference type="NCBIfam" id="TIGR00652">
    <property type="entry name" value="DapF"/>
    <property type="match status" value="1"/>
</dbReference>
<feature type="binding site" evidence="8">
    <location>
        <begin position="214"/>
        <end position="215"/>
    </location>
    <ligand>
        <name>substrate</name>
    </ligand>
</feature>
<dbReference type="PANTHER" id="PTHR31689:SF0">
    <property type="entry name" value="DIAMINOPIMELATE EPIMERASE"/>
    <property type="match status" value="1"/>
</dbReference>
<comment type="subcellular location">
    <subcellularLocation>
        <location evidence="8">Cytoplasm</location>
    </subcellularLocation>
</comment>
<dbReference type="Proteomes" id="UP000640786">
    <property type="component" value="Unassembled WGS sequence"/>
</dbReference>
<evidence type="ECO:0000256" key="3">
    <source>
        <dbReference type="ARBA" id="ARBA00013080"/>
    </source>
</evidence>
<evidence type="ECO:0000256" key="7">
    <source>
        <dbReference type="ARBA" id="ARBA00051712"/>
    </source>
</evidence>
<feature type="site" description="Could be important to modulate the pK values of the two catalytic cysteine residues" evidence="8">
    <location>
        <position position="214"/>
    </location>
</feature>
<keyword evidence="8" id="KW-0963">Cytoplasm</keyword>
<comment type="caution">
    <text evidence="8">Lacks conserved residue(s) required for the propagation of feature annotation.</text>
</comment>
<feature type="binding site" evidence="8">
    <location>
        <position position="13"/>
    </location>
    <ligand>
        <name>substrate</name>
    </ligand>
</feature>
<dbReference type="EMBL" id="JACSQO010000011">
    <property type="protein sequence ID" value="MBD7945857.1"/>
    <property type="molecule type" value="Genomic_DNA"/>
</dbReference>
<gene>
    <name evidence="8" type="primary">dapF</name>
    <name evidence="10" type="ORF">H9650_17250</name>
</gene>
<evidence type="ECO:0000256" key="4">
    <source>
        <dbReference type="ARBA" id="ARBA00022605"/>
    </source>
</evidence>
<keyword evidence="6 8" id="KW-0413">Isomerase</keyword>
<comment type="similarity">
    <text evidence="2 8">Belongs to the diaminopimelate epimerase family.</text>
</comment>
<dbReference type="Pfam" id="PF01678">
    <property type="entry name" value="DAP_epimerase"/>
    <property type="match status" value="2"/>
</dbReference>
<comment type="subunit">
    <text evidence="8">Homodimer.</text>
</comment>
<evidence type="ECO:0000256" key="6">
    <source>
        <dbReference type="ARBA" id="ARBA00023235"/>
    </source>
</evidence>
<evidence type="ECO:0000313" key="11">
    <source>
        <dbReference type="Proteomes" id="UP000640786"/>
    </source>
</evidence>
<comment type="function">
    <text evidence="8">Catalyzes the stereoinversion of LL-2,6-diaminopimelate (L,L-DAP) to meso-diaminopimelate (meso-DAP), a precursor of L-lysine and an essential component of the bacterial peptidoglycan.</text>
</comment>
<dbReference type="PROSITE" id="PS01326">
    <property type="entry name" value="DAP_EPIMERASE"/>
    <property type="match status" value="1"/>
</dbReference>
<proteinExistence type="inferred from homology"/>
<evidence type="ECO:0000256" key="8">
    <source>
        <dbReference type="HAMAP-Rule" id="MF_00197"/>
    </source>
</evidence>
<evidence type="ECO:0000256" key="5">
    <source>
        <dbReference type="ARBA" id="ARBA00023154"/>
    </source>
</evidence>
<dbReference type="GO" id="GO:0008837">
    <property type="term" value="F:diaminopimelate epimerase activity"/>
    <property type="evidence" value="ECO:0007669"/>
    <property type="project" value="UniProtKB-EC"/>
</dbReference>
<dbReference type="InterPro" id="IPR001653">
    <property type="entry name" value="DAP_epimerase_DapF"/>
</dbReference>
<keyword evidence="11" id="KW-1185">Reference proteome</keyword>